<dbReference type="InterPro" id="IPR005849">
    <property type="entry name" value="GalP_Utransf_N"/>
</dbReference>
<comment type="catalytic activity">
    <reaction evidence="1 14">
        <text>alpha-D-galactose 1-phosphate + UDP-alpha-D-glucose = alpha-D-glucose 1-phosphate + UDP-alpha-D-galactose</text>
        <dbReference type="Rhea" id="RHEA:13989"/>
        <dbReference type="ChEBI" id="CHEBI:58336"/>
        <dbReference type="ChEBI" id="CHEBI:58601"/>
        <dbReference type="ChEBI" id="CHEBI:58885"/>
        <dbReference type="ChEBI" id="CHEBI:66914"/>
        <dbReference type="EC" id="2.7.7.12"/>
    </reaction>
</comment>
<evidence type="ECO:0000256" key="11">
    <source>
        <dbReference type="ARBA" id="ARBA00023144"/>
    </source>
</evidence>
<name>A0ABN6EX00_9BACT</name>
<dbReference type="InterPro" id="IPR005850">
    <property type="entry name" value="GalP_Utransf_C"/>
</dbReference>
<evidence type="ECO:0000256" key="3">
    <source>
        <dbReference type="ARBA" id="ARBA00004947"/>
    </source>
</evidence>
<organism evidence="17 18">
    <name type="scientific">Pseudodesulfovibrio sediminis</name>
    <dbReference type="NCBI Taxonomy" id="2810563"/>
    <lineage>
        <taxon>Bacteria</taxon>
        <taxon>Pseudomonadati</taxon>
        <taxon>Thermodesulfobacteriota</taxon>
        <taxon>Desulfovibrionia</taxon>
        <taxon>Desulfovibrionales</taxon>
        <taxon>Desulfovibrionaceae</taxon>
    </lineage>
</organism>
<evidence type="ECO:0000256" key="9">
    <source>
        <dbReference type="ARBA" id="ARBA00022723"/>
    </source>
</evidence>
<evidence type="ECO:0000256" key="14">
    <source>
        <dbReference type="RuleBase" id="RU000506"/>
    </source>
</evidence>
<evidence type="ECO:0000259" key="15">
    <source>
        <dbReference type="Pfam" id="PF01087"/>
    </source>
</evidence>
<dbReference type="SUPFAM" id="SSF54197">
    <property type="entry name" value="HIT-like"/>
    <property type="match status" value="2"/>
</dbReference>
<dbReference type="PANTHER" id="PTHR11943:SF1">
    <property type="entry name" value="GALACTOSE-1-PHOSPHATE URIDYLYLTRANSFERASE"/>
    <property type="match status" value="1"/>
</dbReference>
<feature type="domain" description="Galactose-1-phosphate uridyl transferase N-terminal" evidence="15">
    <location>
        <begin position="6"/>
        <end position="178"/>
    </location>
</feature>
<keyword evidence="9 14" id="KW-0479">Metal-binding</keyword>
<dbReference type="EMBL" id="AP024485">
    <property type="protein sequence ID" value="BCS89604.1"/>
    <property type="molecule type" value="Genomic_DNA"/>
</dbReference>
<dbReference type="Pfam" id="PF02744">
    <property type="entry name" value="GalP_UDP_tr_C"/>
    <property type="match status" value="1"/>
</dbReference>
<evidence type="ECO:0000256" key="4">
    <source>
        <dbReference type="ARBA" id="ARBA00010951"/>
    </source>
</evidence>
<dbReference type="Pfam" id="PF01087">
    <property type="entry name" value="GalP_UDP_transf"/>
    <property type="match status" value="1"/>
</dbReference>
<proteinExistence type="inferred from homology"/>
<reference evidence="17" key="1">
    <citation type="journal article" date="2022" name="Arch. Microbiol.">
        <title>Pseudodesulfovibrio sediminis sp. nov., a mesophilic and neutrophilic sulfate-reducing bacterium isolated from sediment of a brackish lake.</title>
        <authorList>
            <person name="Takahashi A."/>
            <person name="Kojima H."/>
            <person name="Watanabe M."/>
            <person name="Fukui M."/>
        </authorList>
    </citation>
    <scope>NUCLEOTIDE SEQUENCE</scope>
    <source>
        <strain evidence="17">SF6</strain>
    </source>
</reference>
<dbReference type="InterPro" id="IPR019779">
    <property type="entry name" value="GalP_UDPtransf1_His-AS"/>
</dbReference>
<dbReference type="RefSeq" id="WP_229591570.1">
    <property type="nucleotide sequence ID" value="NZ_AP024485.1"/>
</dbReference>
<gene>
    <name evidence="17" type="ORF">PSDVSF_28460</name>
</gene>
<dbReference type="Gene3D" id="3.30.428.10">
    <property type="entry name" value="HIT-like"/>
    <property type="match status" value="2"/>
</dbReference>
<feature type="domain" description="Galactose-1-phosphate uridyl transferase C-terminal" evidence="16">
    <location>
        <begin position="187"/>
        <end position="348"/>
    </location>
</feature>
<evidence type="ECO:0000256" key="10">
    <source>
        <dbReference type="ARBA" id="ARBA00022833"/>
    </source>
</evidence>
<dbReference type="GO" id="GO:0016779">
    <property type="term" value="F:nucleotidyltransferase activity"/>
    <property type="evidence" value="ECO:0007669"/>
    <property type="project" value="UniProtKB-KW"/>
</dbReference>
<comment type="cofactor">
    <cofactor evidence="2">
        <name>Zn(2+)</name>
        <dbReference type="ChEBI" id="CHEBI:29105"/>
    </cofactor>
</comment>
<dbReference type="CDD" id="cd00608">
    <property type="entry name" value="GalT"/>
    <property type="match status" value="1"/>
</dbReference>
<comment type="similarity">
    <text evidence="4 14">Belongs to the galactose-1-phosphate uridylyltransferase type 1 family.</text>
</comment>
<dbReference type="PIRSF" id="PIRSF000808">
    <property type="entry name" value="GalT"/>
    <property type="match status" value="1"/>
</dbReference>
<evidence type="ECO:0000256" key="1">
    <source>
        <dbReference type="ARBA" id="ARBA00001107"/>
    </source>
</evidence>
<evidence type="ECO:0000256" key="12">
    <source>
        <dbReference type="ARBA" id="ARBA00023277"/>
    </source>
</evidence>
<evidence type="ECO:0000259" key="16">
    <source>
        <dbReference type="Pfam" id="PF02744"/>
    </source>
</evidence>
<keyword evidence="11 14" id="KW-0299">Galactose metabolism</keyword>
<dbReference type="NCBIfam" id="NF008724">
    <property type="entry name" value="PRK11720.1"/>
    <property type="match status" value="1"/>
</dbReference>
<dbReference type="EC" id="2.7.7.12" evidence="5 13"/>
<evidence type="ECO:0000256" key="6">
    <source>
        <dbReference type="ARBA" id="ARBA00016340"/>
    </source>
</evidence>
<dbReference type="InterPro" id="IPR001937">
    <property type="entry name" value="GalP_UDPtransf1"/>
</dbReference>
<evidence type="ECO:0000256" key="13">
    <source>
        <dbReference type="NCBIfam" id="TIGR00209"/>
    </source>
</evidence>
<evidence type="ECO:0000256" key="7">
    <source>
        <dbReference type="ARBA" id="ARBA00022679"/>
    </source>
</evidence>
<dbReference type="PANTHER" id="PTHR11943">
    <property type="entry name" value="GALACTOSE-1-PHOSPHATE URIDYLYLTRANSFERASE"/>
    <property type="match status" value="1"/>
</dbReference>
<keyword evidence="10" id="KW-0862">Zinc</keyword>
<keyword evidence="7 14" id="KW-0808">Transferase</keyword>
<sequence length="349" mass="39931">MNFEESPHRRLNQLTGEWVLVSPHRTKRPWQGQQEKPDMATLPTHDPECYLCPGNERAGGAVNPEYAYTFVFTNDFASLLPDMPVGDFETSSADDLLVAEPETGVCRVICYSPRHDLTMARLGVGQARKVVDLWCEEFEELGNRDTIGHVQIFENRGAVMGCSNPHPHGQIWATRNVPMFPAAEDLRQDAYMKEHDGCLLCRYLETELAKGDRIIFENDSFVVLVPFWATWPFETMILPKEHMGSILAMSPAQRDDLADAMVRLNIRYDNLFQTSFPYSMGIHQVPTDGGDHLHWHFHLHYYPPLLRSKSVKKFMVGFEMMAMPQRDLTAEGAAARIREQLETHYMEAE</sequence>
<evidence type="ECO:0000256" key="5">
    <source>
        <dbReference type="ARBA" id="ARBA00012384"/>
    </source>
</evidence>
<keyword evidence="18" id="KW-1185">Reference proteome</keyword>
<dbReference type="NCBIfam" id="TIGR00209">
    <property type="entry name" value="galT_1"/>
    <property type="match status" value="1"/>
</dbReference>
<comment type="pathway">
    <text evidence="3 14">Carbohydrate metabolism; galactose metabolism.</text>
</comment>
<keyword evidence="12 14" id="KW-0119">Carbohydrate metabolism</keyword>
<keyword evidence="8 14" id="KW-0548">Nucleotidyltransferase</keyword>
<dbReference type="InterPro" id="IPR036265">
    <property type="entry name" value="HIT-like_sf"/>
</dbReference>
<evidence type="ECO:0000256" key="2">
    <source>
        <dbReference type="ARBA" id="ARBA00001947"/>
    </source>
</evidence>
<evidence type="ECO:0000313" key="17">
    <source>
        <dbReference type="EMBL" id="BCS89604.1"/>
    </source>
</evidence>
<evidence type="ECO:0000256" key="8">
    <source>
        <dbReference type="ARBA" id="ARBA00022695"/>
    </source>
</evidence>
<accession>A0ABN6EX00</accession>
<evidence type="ECO:0000313" key="18">
    <source>
        <dbReference type="Proteomes" id="UP001053296"/>
    </source>
</evidence>
<protein>
    <recommendedName>
        <fullName evidence="6 13">Galactose-1-phosphate uridylyltransferase</fullName>
        <ecNumber evidence="5 13">2.7.7.12</ecNumber>
    </recommendedName>
</protein>
<dbReference type="Proteomes" id="UP001053296">
    <property type="component" value="Chromosome"/>
</dbReference>
<dbReference type="PROSITE" id="PS00117">
    <property type="entry name" value="GAL_P_UDP_TRANSF_I"/>
    <property type="match status" value="1"/>
</dbReference>